<sequence length="146" mass="15817">MDVQFSPCGTYIAIARDNNCALVYDIRNATTPMHVFGHVTYSRDDMETRFAMRGGDKASYGIANLGWMGSNTLVTGGADGCVRRWNIGVATRNMGGKAIARLDQPVAHLSFADESLAHRYPLIAGDMEGKVYVFDYSVGDNGGSLL</sequence>
<evidence type="ECO:0008006" key="3">
    <source>
        <dbReference type="Google" id="ProtNLM"/>
    </source>
</evidence>
<evidence type="ECO:0000313" key="1">
    <source>
        <dbReference type="EMBL" id="KZT53637.1"/>
    </source>
</evidence>
<dbReference type="STRING" id="1353952.A0A165DVN6"/>
<dbReference type="Proteomes" id="UP000076842">
    <property type="component" value="Unassembled WGS sequence"/>
</dbReference>
<dbReference type="InterPro" id="IPR015943">
    <property type="entry name" value="WD40/YVTN_repeat-like_dom_sf"/>
</dbReference>
<keyword evidence="2" id="KW-1185">Reference proteome</keyword>
<reference evidence="1 2" key="1">
    <citation type="journal article" date="2016" name="Mol. Biol. Evol.">
        <title>Comparative Genomics of Early-Diverging Mushroom-Forming Fungi Provides Insights into the Origins of Lignocellulose Decay Capabilities.</title>
        <authorList>
            <person name="Nagy L.G."/>
            <person name="Riley R."/>
            <person name="Tritt A."/>
            <person name="Adam C."/>
            <person name="Daum C."/>
            <person name="Floudas D."/>
            <person name="Sun H."/>
            <person name="Yadav J.S."/>
            <person name="Pangilinan J."/>
            <person name="Larsson K.H."/>
            <person name="Matsuura K."/>
            <person name="Barry K."/>
            <person name="Labutti K."/>
            <person name="Kuo R."/>
            <person name="Ohm R.A."/>
            <person name="Bhattacharya S.S."/>
            <person name="Shirouzu T."/>
            <person name="Yoshinaga Y."/>
            <person name="Martin F.M."/>
            <person name="Grigoriev I.V."/>
            <person name="Hibbett D.S."/>
        </authorList>
    </citation>
    <scope>NUCLEOTIDE SEQUENCE [LARGE SCALE GENOMIC DNA]</scope>
    <source>
        <strain evidence="1 2">HHB12733</strain>
    </source>
</reference>
<dbReference type="EMBL" id="KV424032">
    <property type="protein sequence ID" value="KZT53637.1"/>
    <property type="molecule type" value="Genomic_DNA"/>
</dbReference>
<organism evidence="1 2">
    <name type="scientific">Calocera cornea HHB12733</name>
    <dbReference type="NCBI Taxonomy" id="1353952"/>
    <lineage>
        <taxon>Eukaryota</taxon>
        <taxon>Fungi</taxon>
        <taxon>Dikarya</taxon>
        <taxon>Basidiomycota</taxon>
        <taxon>Agaricomycotina</taxon>
        <taxon>Dacrymycetes</taxon>
        <taxon>Dacrymycetales</taxon>
        <taxon>Dacrymycetaceae</taxon>
        <taxon>Calocera</taxon>
    </lineage>
</organism>
<accession>A0A165DVN6</accession>
<name>A0A165DVN6_9BASI</name>
<dbReference type="InterPro" id="IPR036322">
    <property type="entry name" value="WD40_repeat_dom_sf"/>
</dbReference>
<dbReference type="Gene3D" id="2.130.10.10">
    <property type="entry name" value="YVTN repeat-like/Quinoprotein amine dehydrogenase"/>
    <property type="match status" value="1"/>
</dbReference>
<gene>
    <name evidence="1" type="ORF">CALCODRAFT_43637</name>
</gene>
<dbReference type="SUPFAM" id="SSF50978">
    <property type="entry name" value="WD40 repeat-like"/>
    <property type="match status" value="1"/>
</dbReference>
<dbReference type="InParanoid" id="A0A165DVN6"/>
<evidence type="ECO:0000313" key="2">
    <source>
        <dbReference type="Proteomes" id="UP000076842"/>
    </source>
</evidence>
<proteinExistence type="predicted"/>
<dbReference type="OrthoDB" id="10248252at2759"/>
<dbReference type="AlphaFoldDB" id="A0A165DVN6"/>
<protein>
    <recommendedName>
        <fullName evidence="3">WD40 repeat-like protein</fullName>
    </recommendedName>
</protein>